<keyword evidence="4" id="KW-0092">Biotin</keyword>
<reference evidence="8 9" key="1">
    <citation type="submission" date="2023-08" db="EMBL/GenBank/DDBJ databases">
        <authorList>
            <person name="Girao M."/>
            <person name="Carvalho M.F."/>
        </authorList>
    </citation>
    <scope>NUCLEOTIDE SEQUENCE [LARGE SCALE GENOMIC DNA]</scope>
    <source>
        <strain evidence="8 9">CC-R104</strain>
    </source>
</reference>
<keyword evidence="3" id="KW-0067">ATP-binding</keyword>
<dbReference type="EMBL" id="JAUZMZ010000076">
    <property type="protein sequence ID" value="MEE2033301.1"/>
    <property type="molecule type" value="Genomic_DNA"/>
</dbReference>
<accession>A0ABU7JTF2</accession>
<dbReference type="Gene3D" id="3.30.470.20">
    <property type="entry name" value="ATP-grasp fold, B domain"/>
    <property type="match status" value="1"/>
</dbReference>
<evidence type="ECO:0000256" key="1">
    <source>
        <dbReference type="ARBA" id="ARBA00022598"/>
    </source>
</evidence>
<dbReference type="InterPro" id="IPR011764">
    <property type="entry name" value="Biotin_carboxylation_dom"/>
</dbReference>
<dbReference type="InterPro" id="IPR050856">
    <property type="entry name" value="Biotin_carboxylase_complex"/>
</dbReference>
<dbReference type="PROSITE" id="PS50968">
    <property type="entry name" value="BIOTINYL_LIPOYL"/>
    <property type="match status" value="1"/>
</dbReference>
<feature type="domain" description="Lipoyl-binding" evidence="6">
    <location>
        <begin position="283"/>
        <end position="358"/>
    </location>
</feature>
<dbReference type="Gene3D" id="2.40.50.100">
    <property type="match status" value="1"/>
</dbReference>
<comment type="catalytic activity">
    <reaction evidence="5">
        <text>N(6)-biotinyl-L-lysyl-[protein] + hydrogencarbonate + ATP = N(6)-carboxybiotinyl-L-lysyl-[protein] + ADP + phosphate + H(+)</text>
        <dbReference type="Rhea" id="RHEA:13501"/>
        <dbReference type="Rhea" id="RHEA-COMP:10505"/>
        <dbReference type="Rhea" id="RHEA-COMP:10506"/>
        <dbReference type="ChEBI" id="CHEBI:15378"/>
        <dbReference type="ChEBI" id="CHEBI:17544"/>
        <dbReference type="ChEBI" id="CHEBI:30616"/>
        <dbReference type="ChEBI" id="CHEBI:43474"/>
        <dbReference type="ChEBI" id="CHEBI:83144"/>
        <dbReference type="ChEBI" id="CHEBI:83145"/>
        <dbReference type="ChEBI" id="CHEBI:456216"/>
        <dbReference type="EC" id="6.3.4.14"/>
    </reaction>
    <physiologicalReaction direction="left-to-right" evidence="5">
        <dbReference type="Rhea" id="RHEA:13502"/>
    </physiologicalReaction>
</comment>
<dbReference type="PANTHER" id="PTHR18866">
    <property type="entry name" value="CARBOXYLASE:PYRUVATE/ACETYL-COA/PROPIONYL-COA CARBOXYLASE"/>
    <property type="match status" value="1"/>
</dbReference>
<feature type="non-terminal residue" evidence="8">
    <location>
        <position position="1"/>
    </location>
</feature>
<evidence type="ECO:0000259" key="6">
    <source>
        <dbReference type="PROSITE" id="PS50968"/>
    </source>
</evidence>
<evidence type="ECO:0000259" key="7">
    <source>
        <dbReference type="PROSITE" id="PS50979"/>
    </source>
</evidence>
<protein>
    <submittedName>
        <fullName evidence="8">Biotin/lipoyl-containing protein</fullName>
    </submittedName>
</protein>
<feature type="domain" description="Biotin carboxylation" evidence="7">
    <location>
        <begin position="1"/>
        <end position="149"/>
    </location>
</feature>
<organism evidence="8 9">
    <name type="scientific">Rhodococcus chondri</name>
    <dbReference type="NCBI Taxonomy" id="3065941"/>
    <lineage>
        <taxon>Bacteria</taxon>
        <taxon>Bacillati</taxon>
        <taxon>Actinomycetota</taxon>
        <taxon>Actinomycetes</taxon>
        <taxon>Mycobacteriales</taxon>
        <taxon>Nocardiaceae</taxon>
        <taxon>Rhodococcus</taxon>
    </lineage>
</organism>
<dbReference type="PROSITE" id="PS00188">
    <property type="entry name" value="BIOTIN"/>
    <property type="match status" value="1"/>
</dbReference>
<dbReference type="Pfam" id="PF02785">
    <property type="entry name" value="Biotin_carb_C"/>
    <property type="match status" value="1"/>
</dbReference>
<dbReference type="CDD" id="cd06850">
    <property type="entry name" value="biotinyl_domain"/>
    <property type="match status" value="1"/>
</dbReference>
<dbReference type="InterPro" id="IPR048429">
    <property type="entry name" value="MCC_alpha_BT"/>
</dbReference>
<comment type="caution">
    <text evidence="8">The sequence shown here is derived from an EMBL/GenBank/DDBJ whole genome shotgun (WGS) entry which is preliminary data.</text>
</comment>
<evidence type="ECO:0000256" key="4">
    <source>
        <dbReference type="ARBA" id="ARBA00023267"/>
    </source>
</evidence>
<dbReference type="InterPro" id="IPR011053">
    <property type="entry name" value="Single_hybrid_motif"/>
</dbReference>
<evidence type="ECO:0000256" key="3">
    <source>
        <dbReference type="ARBA" id="ARBA00022840"/>
    </source>
</evidence>
<evidence type="ECO:0000313" key="8">
    <source>
        <dbReference type="EMBL" id="MEE2033301.1"/>
    </source>
</evidence>
<keyword evidence="9" id="KW-1185">Reference proteome</keyword>
<dbReference type="InterPro" id="IPR011054">
    <property type="entry name" value="Rudment_hybrid_motif"/>
</dbReference>
<evidence type="ECO:0000256" key="2">
    <source>
        <dbReference type="ARBA" id="ARBA00022741"/>
    </source>
</evidence>
<dbReference type="Proteomes" id="UP001331936">
    <property type="component" value="Unassembled WGS sequence"/>
</dbReference>
<evidence type="ECO:0000313" key="9">
    <source>
        <dbReference type="Proteomes" id="UP001331936"/>
    </source>
</evidence>
<keyword evidence="2" id="KW-0547">Nucleotide-binding</keyword>
<gene>
    <name evidence="8" type="ORF">Q8814_14440</name>
</gene>
<dbReference type="SUPFAM" id="SSF51230">
    <property type="entry name" value="Single hybrid motif"/>
    <property type="match status" value="1"/>
</dbReference>
<dbReference type="SMART" id="SM00878">
    <property type="entry name" value="Biotin_carb_C"/>
    <property type="match status" value="1"/>
</dbReference>
<dbReference type="SUPFAM" id="SSF51246">
    <property type="entry name" value="Rudiment single hybrid motif"/>
    <property type="match status" value="1"/>
</dbReference>
<dbReference type="PANTHER" id="PTHR18866:SF126">
    <property type="entry name" value="BIOTIN CARBOXYLASE"/>
    <property type="match status" value="1"/>
</dbReference>
<dbReference type="Pfam" id="PF00364">
    <property type="entry name" value="Biotin_lipoyl"/>
    <property type="match status" value="1"/>
</dbReference>
<dbReference type="PROSITE" id="PS50979">
    <property type="entry name" value="BC"/>
    <property type="match status" value="1"/>
</dbReference>
<evidence type="ECO:0000256" key="5">
    <source>
        <dbReference type="ARBA" id="ARBA00048501"/>
    </source>
</evidence>
<proteinExistence type="predicted"/>
<dbReference type="InterPro" id="IPR000089">
    <property type="entry name" value="Biotin_lipoyl"/>
</dbReference>
<sequence>GLDLVGLQLHIAAGGALDPEPPPPRGHSIEVRLYAEDPARDWQPQSGTVHEFAVPVDTARFSGLHESGIRVDSGIVDGSVVGVHYDPMLAKIISWAPDRTRAARMLAAAVAGMRLHGLHTNRDLLVNVLRHPAFLAGDTDTAFFDVHGLASLAAPLASAEAEALSALAAALADAAANRAATPVAIAVPSGWRNLPSGPQSKRYRGVHATHTVRYRLTRTGLLTELDGIDTDGLGLVTHTPDRVVLDRGGLRREFAVARYGETVHVDSSLGPVRLEHLPRFTDPAAQLVTGSLLAPMPGSVIRLGAEAGDTVTAGQPVLWLEAMKMEHTVTAPTAGTLTELNVDVGAQVAVGAVLAVVTPATDPSGEQT</sequence>
<keyword evidence="1" id="KW-0436">Ligase</keyword>
<dbReference type="InterPro" id="IPR001882">
    <property type="entry name" value="Biotin_BS"/>
</dbReference>
<dbReference type="InterPro" id="IPR005482">
    <property type="entry name" value="Biotin_COase_C"/>
</dbReference>
<name>A0ABU7JTF2_9NOCA</name>
<dbReference type="Pfam" id="PF21139">
    <property type="entry name" value="BT_MCC_alpha"/>
    <property type="match status" value="1"/>
</dbReference>
<dbReference type="RefSeq" id="WP_330152709.1">
    <property type="nucleotide sequence ID" value="NZ_JAUZMZ010000076.1"/>
</dbReference>